<evidence type="ECO:0000313" key="2">
    <source>
        <dbReference type="Proteomes" id="UP001164743"/>
    </source>
</evidence>
<reference evidence="1" key="1">
    <citation type="submission" date="2022-10" db="EMBL/GenBank/DDBJ databases">
        <title>Puccinia triticina Genome sequencing and assembly.</title>
        <authorList>
            <person name="Li C."/>
        </authorList>
    </citation>
    <scope>NUCLEOTIDE SEQUENCE</scope>
    <source>
        <strain evidence="1">Pt15</strain>
    </source>
</reference>
<gene>
    <name evidence="1" type="ORF">PtA15_6A128</name>
</gene>
<dbReference type="EMBL" id="CP110426">
    <property type="protein sequence ID" value="WAQ85500.1"/>
    <property type="molecule type" value="Genomic_DNA"/>
</dbReference>
<accession>A0ABY7CLC3</accession>
<proteinExistence type="predicted"/>
<name>A0ABY7CLC3_9BASI</name>
<organism evidence="1 2">
    <name type="scientific">Puccinia triticina</name>
    <dbReference type="NCBI Taxonomy" id="208348"/>
    <lineage>
        <taxon>Eukaryota</taxon>
        <taxon>Fungi</taxon>
        <taxon>Dikarya</taxon>
        <taxon>Basidiomycota</taxon>
        <taxon>Pucciniomycotina</taxon>
        <taxon>Pucciniomycetes</taxon>
        <taxon>Pucciniales</taxon>
        <taxon>Pucciniaceae</taxon>
        <taxon>Puccinia</taxon>
    </lineage>
</organism>
<keyword evidence="2" id="KW-1185">Reference proteome</keyword>
<evidence type="ECO:0000313" key="1">
    <source>
        <dbReference type="EMBL" id="WAQ85500.1"/>
    </source>
</evidence>
<dbReference type="GeneID" id="77810695"/>
<dbReference type="Proteomes" id="UP001164743">
    <property type="component" value="Chromosome 6A"/>
</dbReference>
<dbReference type="RefSeq" id="XP_053021055.1">
    <property type="nucleotide sequence ID" value="XM_053169800.1"/>
</dbReference>
<sequence>MGKGRREGGRPRSVSGDLCGLARLTEHDWLLPIPSASETISLRSIGPASVTTLFASVTTNSSIATSDLLGDLGRLFSSMRHSVFAVVNFARGKALNPRIDPRTTDASSRAG</sequence>
<protein>
    <submittedName>
        <fullName evidence="1">Uncharacterized protein</fullName>
    </submittedName>
</protein>